<name>A0ABM7RFG2_9BACT</name>
<protein>
    <submittedName>
        <fullName evidence="2">Electron transfer protein with DM13 domain</fullName>
    </submittedName>
</protein>
<dbReference type="Proteomes" id="UP001374893">
    <property type="component" value="Chromosome"/>
</dbReference>
<dbReference type="RefSeq" id="WP_338690584.1">
    <property type="nucleotide sequence ID" value="NZ_AP024702.1"/>
</dbReference>
<sequence>MKRSLKIPLFLVAAGVFAWLVFGVFGIQALFIDRKVEEQVPEAVMSLVSGQDGGSASTDAERALLGKGSFRQGDSTYTISGDAFLSRINGQLNLTFTGFDVTNGPDLFVYAVKSSSTDNQEVKSTVSEGGFINLGTLKGNIGDQNYALEDGLDLEDYPVISIWCRRFGRNFGSALIEPEPIPGSP</sequence>
<proteinExistence type="predicted"/>
<evidence type="ECO:0000313" key="3">
    <source>
        <dbReference type="Proteomes" id="UP001374893"/>
    </source>
</evidence>
<evidence type="ECO:0000259" key="1">
    <source>
        <dbReference type="PROSITE" id="PS51549"/>
    </source>
</evidence>
<evidence type="ECO:0000313" key="2">
    <source>
        <dbReference type="EMBL" id="BCX48039.1"/>
    </source>
</evidence>
<gene>
    <name evidence="2" type="ORF">HAHE_19470</name>
</gene>
<accession>A0ABM7RFG2</accession>
<keyword evidence="3" id="KW-1185">Reference proteome</keyword>
<reference evidence="2 3" key="1">
    <citation type="submission" date="2021-06" db="EMBL/GenBank/DDBJ databases">
        <title>Complete genome of Haloferula helveola possessing various polysaccharide degrading enzymes.</title>
        <authorList>
            <person name="Takami H."/>
            <person name="Huang C."/>
            <person name="Hamasaki K."/>
        </authorList>
    </citation>
    <scope>NUCLEOTIDE SEQUENCE [LARGE SCALE GENOMIC DNA]</scope>
    <source>
        <strain evidence="2 3">CN-1</strain>
    </source>
</reference>
<dbReference type="EMBL" id="AP024702">
    <property type="protein sequence ID" value="BCX48039.1"/>
    <property type="molecule type" value="Genomic_DNA"/>
</dbReference>
<feature type="domain" description="DM13" evidence="1">
    <location>
        <begin position="68"/>
        <end position="177"/>
    </location>
</feature>
<organism evidence="2 3">
    <name type="scientific">Haloferula helveola</name>
    <dbReference type="NCBI Taxonomy" id="490095"/>
    <lineage>
        <taxon>Bacteria</taxon>
        <taxon>Pseudomonadati</taxon>
        <taxon>Verrucomicrobiota</taxon>
        <taxon>Verrucomicrobiia</taxon>
        <taxon>Verrucomicrobiales</taxon>
        <taxon>Verrucomicrobiaceae</taxon>
        <taxon>Haloferula</taxon>
    </lineage>
</organism>
<dbReference type="PROSITE" id="PS51549">
    <property type="entry name" value="DM13"/>
    <property type="match status" value="1"/>
</dbReference>
<dbReference type="Pfam" id="PF10517">
    <property type="entry name" value="DM13"/>
    <property type="match status" value="1"/>
</dbReference>
<dbReference type="InterPro" id="IPR019545">
    <property type="entry name" value="DM13_domain"/>
</dbReference>